<keyword evidence="4 6" id="KW-0289">Folate biosynthesis</keyword>
<dbReference type="GO" id="GO:0046654">
    <property type="term" value="P:tetrahydrofolate biosynthetic process"/>
    <property type="evidence" value="ECO:0007669"/>
    <property type="project" value="UniProtKB-UniRule"/>
</dbReference>
<evidence type="ECO:0000256" key="6">
    <source>
        <dbReference type="RuleBase" id="RU362079"/>
    </source>
</evidence>
<dbReference type="OrthoDB" id="9803748at2"/>
<reference evidence="8 9" key="1">
    <citation type="submission" date="2019-09" db="EMBL/GenBank/DDBJ databases">
        <title>Distinct polysaccharide growth profiles of human intestinal Prevotella copri isolates.</title>
        <authorList>
            <person name="Fehlner-Peach H."/>
            <person name="Magnabosco C."/>
            <person name="Raghavan V."/>
            <person name="Scher J.U."/>
            <person name="Tett A."/>
            <person name="Cox L.M."/>
            <person name="Gottsegen C."/>
            <person name="Watters A."/>
            <person name="Wiltshire- Gordon J.D."/>
            <person name="Segata N."/>
            <person name="Bonneau R."/>
            <person name="Littman D.R."/>
        </authorList>
    </citation>
    <scope>NUCLEOTIDE SEQUENCE [LARGE SCALE GENOMIC DNA]</scope>
    <source>
        <strain evidence="9">iAA917</strain>
    </source>
</reference>
<dbReference type="SMART" id="SM00905">
    <property type="entry name" value="FolB"/>
    <property type="match status" value="1"/>
</dbReference>
<protein>
    <recommendedName>
        <fullName evidence="6">7,8-dihydroneopterin aldolase</fullName>
        <ecNumber evidence="6">4.1.2.25</ecNumber>
    </recommendedName>
</protein>
<dbReference type="PANTHER" id="PTHR42844:SF1">
    <property type="entry name" value="DIHYDRONEOPTERIN ALDOLASE 1-RELATED"/>
    <property type="match status" value="1"/>
</dbReference>
<organism evidence="8 9">
    <name type="scientific">Segatella copri</name>
    <dbReference type="NCBI Taxonomy" id="165179"/>
    <lineage>
        <taxon>Bacteria</taxon>
        <taxon>Pseudomonadati</taxon>
        <taxon>Bacteroidota</taxon>
        <taxon>Bacteroidia</taxon>
        <taxon>Bacteroidales</taxon>
        <taxon>Prevotellaceae</taxon>
        <taxon>Segatella</taxon>
    </lineage>
</organism>
<dbReference type="InterPro" id="IPR006156">
    <property type="entry name" value="Dihydroneopterin_aldolase"/>
</dbReference>
<dbReference type="AlphaFoldDB" id="A0A6G1VNE1"/>
<evidence type="ECO:0000256" key="4">
    <source>
        <dbReference type="ARBA" id="ARBA00022909"/>
    </source>
</evidence>
<dbReference type="GO" id="GO:0004150">
    <property type="term" value="F:dihydroneopterin aldolase activity"/>
    <property type="evidence" value="ECO:0007669"/>
    <property type="project" value="UniProtKB-UniRule"/>
</dbReference>
<comment type="pathway">
    <text evidence="2 6">Cofactor biosynthesis; tetrahydrofolate biosynthesis; 2-amino-4-hydroxy-6-hydroxymethyl-7,8-dihydropteridine diphosphate from 7,8-dihydroneopterin triphosphate: step 3/4.</text>
</comment>
<dbReference type="Pfam" id="PF02152">
    <property type="entry name" value="FolB"/>
    <property type="match status" value="1"/>
</dbReference>
<evidence type="ECO:0000256" key="5">
    <source>
        <dbReference type="ARBA" id="ARBA00023239"/>
    </source>
</evidence>
<proteinExistence type="inferred from homology"/>
<gene>
    <name evidence="8" type="primary">folB</name>
    <name evidence="8" type="ORF">F7D25_06615</name>
</gene>
<dbReference type="InterPro" id="IPR043133">
    <property type="entry name" value="GTP-CH-I_C/QueF"/>
</dbReference>
<dbReference type="NCBIfam" id="TIGR00526">
    <property type="entry name" value="folB_dom"/>
    <property type="match status" value="1"/>
</dbReference>
<dbReference type="GO" id="GO:0046656">
    <property type="term" value="P:folic acid biosynthetic process"/>
    <property type="evidence" value="ECO:0007669"/>
    <property type="project" value="UniProtKB-UniRule"/>
</dbReference>
<name>A0A6G1VNE1_9BACT</name>
<dbReference type="PANTHER" id="PTHR42844">
    <property type="entry name" value="DIHYDRONEOPTERIN ALDOLASE 1-RELATED"/>
    <property type="match status" value="1"/>
</dbReference>
<dbReference type="InterPro" id="IPR006157">
    <property type="entry name" value="FolB_dom"/>
</dbReference>
<comment type="function">
    <text evidence="6">Catalyzes the conversion of 7,8-dihydroneopterin to 6-hydroxymethyl-7,8-dihydropterin.</text>
</comment>
<dbReference type="Proteomes" id="UP000477980">
    <property type="component" value="Unassembled WGS sequence"/>
</dbReference>
<evidence type="ECO:0000256" key="1">
    <source>
        <dbReference type="ARBA" id="ARBA00001353"/>
    </source>
</evidence>
<dbReference type="Gene3D" id="3.30.1130.10">
    <property type="match status" value="1"/>
</dbReference>
<evidence type="ECO:0000256" key="3">
    <source>
        <dbReference type="ARBA" id="ARBA00005708"/>
    </source>
</evidence>
<comment type="caution">
    <text evidence="8">The sequence shown here is derived from an EMBL/GenBank/DDBJ whole genome shotgun (WGS) entry which is preliminary data.</text>
</comment>
<dbReference type="GO" id="GO:0005737">
    <property type="term" value="C:cytoplasm"/>
    <property type="evidence" value="ECO:0007669"/>
    <property type="project" value="TreeGrafter"/>
</dbReference>
<feature type="domain" description="Dihydroneopterin aldolase/epimerase" evidence="7">
    <location>
        <begin position="8"/>
        <end position="122"/>
    </location>
</feature>
<evidence type="ECO:0000313" key="9">
    <source>
        <dbReference type="Proteomes" id="UP000477980"/>
    </source>
</evidence>
<evidence type="ECO:0000256" key="2">
    <source>
        <dbReference type="ARBA" id="ARBA00005013"/>
    </source>
</evidence>
<dbReference type="UniPathway" id="UPA00077">
    <property type="reaction ID" value="UER00154"/>
</dbReference>
<accession>A0A6G1VNE1</accession>
<evidence type="ECO:0000313" key="8">
    <source>
        <dbReference type="EMBL" id="MQP14084.1"/>
    </source>
</evidence>
<keyword evidence="5 6" id="KW-0456">Lyase</keyword>
<comment type="similarity">
    <text evidence="3 6">Belongs to the DHNA family.</text>
</comment>
<sequence length="127" mass="14273">MKLMSSKIYLRNVRFHAFHGVLPQEGIVGNDYLVNLVLDYDFSSAMKTDDLQGTLNYAEVYQKVREEMAVPSKLLEYVAGRIAHRLFSDFPEIQKLQLSITKVNPPMGADSDGAGVEVVLTNDKTYS</sequence>
<dbReference type="NCBIfam" id="TIGR00525">
    <property type="entry name" value="folB"/>
    <property type="match status" value="1"/>
</dbReference>
<dbReference type="SUPFAM" id="SSF55620">
    <property type="entry name" value="Tetrahydrobiopterin biosynthesis enzymes-like"/>
    <property type="match status" value="1"/>
</dbReference>
<dbReference type="EC" id="4.1.2.25" evidence="6"/>
<dbReference type="EMBL" id="VZAH01000076">
    <property type="protein sequence ID" value="MQP14084.1"/>
    <property type="molecule type" value="Genomic_DNA"/>
</dbReference>
<evidence type="ECO:0000259" key="7">
    <source>
        <dbReference type="SMART" id="SM00905"/>
    </source>
</evidence>
<dbReference type="RefSeq" id="WP_153091768.1">
    <property type="nucleotide sequence ID" value="NZ_VTYY01000003.1"/>
</dbReference>
<comment type="catalytic activity">
    <reaction evidence="1 6">
        <text>7,8-dihydroneopterin = 6-hydroxymethyl-7,8-dihydropterin + glycolaldehyde</text>
        <dbReference type="Rhea" id="RHEA:10540"/>
        <dbReference type="ChEBI" id="CHEBI:17001"/>
        <dbReference type="ChEBI" id="CHEBI:17071"/>
        <dbReference type="ChEBI" id="CHEBI:44841"/>
        <dbReference type="EC" id="4.1.2.25"/>
    </reaction>
</comment>